<evidence type="ECO:0000313" key="4">
    <source>
        <dbReference type="EMBL" id="KAK3937415.1"/>
    </source>
</evidence>
<dbReference type="Pfam" id="PF18413">
    <property type="entry name" value="Neuraminidase"/>
    <property type="match status" value="1"/>
</dbReference>
<evidence type="ECO:0000259" key="1">
    <source>
        <dbReference type="Pfam" id="PF18276"/>
    </source>
</evidence>
<feature type="domain" description="Tc toxin complex TcA C-terminal TcB-binding" evidence="1">
    <location>
        <begin position="2712"/>
        <end position="3005"/>
    </location>
</feature>
<feature type="domain" description="ABC toxin N-terminal" evidence="3">
    <location>
        <begin position="1705"/>
        <end position="1827"/>
    </location>
</feature>
<dbReference type="Proteomes" id="UP001303473">
    <property type="component" value="Unassembled WGS sequence"/>
</dbReference>
<dbReference type="Pfam" id="PF18276">
    <property type="entry name" value="TcA_TcB_BD"/>
    <property type="match status" value="1"/>
</dbReference>
<feature type="domain" description="Neuraminidase-like" evidence="2">
    <location>
        <begin position="1857"/>
        <end position="2000"/>
    </location>
</feature>
<dbReference type="EMBL" id="MU853855">
    <property type="protein sequence ID" value="KAK3937415.1"/>
    <property type="molecule type" value="Genomic_DNA"/>
</dbReference>
<keyword evidence="5" id="KW-1185">Reference proteome</keyword>
<evidence type="ECO:0000259" key="2">
    <source>
        <dbReference type="Pfam" id="PF18413"/>
    </source>
</evidence>
<dbReference type="InterPro" id="IPR040840">
    <property type="entry name" value="TcA_TcB_BD"/>
</dbReference>
<reference evidence="5" key="1">
    <citation type="journal article" date="2023" name="Mol. Phylogenet. Evol.">
        <title>Genome-scale phylogeny and comparative genomics of the fungal order Sordariales.</title>
        <authorList>
            <person name="Hensen N."/>
            <person name="Bonometti L."/>
            <person name="Westerberg I."/>
            <person name="Brannstrom I.O."/>
            <person name="Guillou S."/>
            <person name="Cros-Aarteil S."/>
            <person name="Calhoun S."/>
            <person name="Haridas S."/>
            <person name="Kuo A."/>
            <person name="Mondo S."/>
            <person name="Pangilinan J."/>
            <person name="Riley R."/>
            <person name="LaButti K."/>
            <person name="Andreopoulos B."/>
            <person name="Lipzen A."/>
            <person name="Chen C."/>
            <person name="Yan M."/>
            <person name="Daum C."/>
            <person name="Ng V."/>
            <person name="Clum A."/>
            <person name="Steindorff A."/>
            <person name="Ohm R.A."/>
            <person name="Martin F."/>
            <person name="Silar P."/>
            <person name="Natvig D.O."/>
            <person name="Lalanne C."/>
            <person name="Gautier V."/>
            <person name="Ament-Velasquez S.L."/>
            <person name="Kruys A."/>
            <person name="Hutchinson M.I."/>
            <person name="Powell A.J."/>
            <person name="Barry K."/>
            <person name="Miller A.N."/>
            <person name="Grigoriev I.V."/>
            <person name="Debuchy R."/>
            <person name="Gladieux P."/>
            <person name="Hiltunen Thoren M."/>
            <person name="Johannesson H."/>
        </authorList>
    </citation>
    <scope>NUCLEOTIDE SEQUENCE [LARGE SCALE GENOMIC DNA]</scope>
    <source>
        <strain evidence="5">CBS 340.73</strain>
    </source>
</reference>
<organism evidence="4 5">
    <name type="scientific">Diplogelasinospora grovesii</name>
    <dbReference type="NCBI Taxonomy" id="303347"/>
    <lineage>
        <taxon>Eukaryota</taxon>
        <taxon>Fungi</taxon>
        <taxon>Dikarya</taxon>
        <taxon>Ascomycota</taxon>
        <taxon>Pezizomycotina</taxon>
        <taxon>Sordariomycetes</taxon>
        <taxon>Sordariomycetidae</taxon>
        <taxon>Sordariales</taxon>
        <taxon>Diplogelasinosporaceae</taxon>
        <taxon>Diplogelasinospora</taxon>
    </lineage>
</organism>
<accession>A0AAN6S1W1</accession>
<evidence type="ECO:0000313" key="5">
    <source>
        <dbReference type="Proteomes" id="UP001303473"/>
    </source>
</evidence>
<comment type="caution">
    <text evidence="4">The sequence shown here is derived from an EMBL/GenBank/DDBJ whole genome shotgun (WGS) entry which is preliminary data.</text>
</comment>
<gene>
    <name evidence="4" type="ORF">QBC46DRAFT_319727</name>
</gene>
<dbReference type="InterPro" id="IPR046839">
    <property type="entry name" value="ABC_toxin_N"/>
</dbReference>
<sequence>MADTTDVLNALKPILGDDVFTSIDTEVKAVQHQSPQLGSYDAIKTAVSNLVAQGKIDGQLNDRLSLALEIAEISNNNQEIIKAVDEKTNVNSLREFAVQFDTAALQKTLSSDNRAPAEDAAAAIRAATFKTAPTAAIQGMVMNDKVALTSSDPHVKADVVDVLSKLDIKALGSAPVSSLPTASPDAFSAVPVERIPAVTHELKTLSRVASIAPTTTAMQGLFKQGLTTSLAIAKAPKENFVAAVAGIMPADTASEVHGNAVNTVIRNENALVGLLQLVKGTGLQVLDGKESPAFRQLKVQELAAAQSYDLNIESLFGSMDQCVCEDCTTVYSAASYFVDMLEYLRKSPRYREGLAFDTSLAGQQPSIKGTVLETLFKRRPDLGNLQLTCENTNAVLPYIDLANEVMESFIMNLDSLAAGTGNMRTRQVDIDVYNVGDEDSSDLLAQPQNTNYSAYQILAAASYPLTLPYHQPIDAQRAFLEFLKVPRSELVDAFRQKPPPIKPGVYGKLTDDQSAALRTRLAGLQNNVMGRQLDAEMLGLVQEEYLILTGEVFFESDYFAVAENISLTLSEYQSRVGLLPPYKYWGYSSEAEIYSTDETARTGLQFVKRQFLPRSGVSYSDLVAMVETSFINPRQPQGRAKTIFDELQFSYRFLQTLVDDEAKDSKRRYGKLAEFLVQTTNVIHLANLLSDDASGISTSKTSSSKGGKPNCVADDEVRNWVFKNFESLGKVIVLDSGEGPRLPVVGDVYAGETQLGTLSNDGTIKDANGTTVANVDIGGRVMMGSAVDDVTMNDKYKDVPVQVRHKGSPTPVGVIQGGYLEIPGPDSTFNTVEWGLTAGLGGSCNIDNVRLTHLDGTSLDEDEWNRCQKFIRLWTRLGWSVSDINMALMALNGPTVTPADPGSKYSCGCQTNGTSTLANGNDAPITFDNFTHTQDAMTNGTSTTSTTARTALIPTIGVETIHQLAAIKKLLPLTGLPVEQLLTFWTSIPTRGSRSLYSRLFFGSNVRKTDAIFGPDANGDYFTGRRCKISDNLLVILAAFGMKASDVSYLLGTGISSAIKLKTPVPDVLSIDNLSMIYRYGLIAKILGVGVPDMGQILTGGFPDPFQTPSDCLDLLQTWNKMTEVGWSWPDLRYVADDIPSDLDPLAPSTTTVLQTAKTLHDGIIAIQEEHTVPKDSDPVTADMVQAKVALIFDEKVVTEILQLLNGKSVYLTSAPTVPNPVALNQQLAVASNSKATYLASKNDEDSQLQVTGILTKDEVENADAAAEELYKAWTATVTRSCRQPRNVFYDDLVGIFPTSLTDAELSGSSQVLLAPDVTDEDIQKKPALKSQGKTTAQKCRYFLQNFIPFLQEKLARVLVEDTITSAVGFNDRTLAQTMLENIAIDRTKSDMTAMDVLLDELKQPDTDEAGNWSGYLAPLTSDSYVFAVSRRDAPPPFVLNGQLMAFKLQQEDPKHLWSTSATPVKLNAGTLYPLQLAGIKPEDVQWKPATGSRTSIPSSSFLPNQAEVQLKGVFMCLQKLAIIVNDFKLSSAEVVYIYSHQADFEQIDFVHLSVKQWKRLQQYVEFRNSLPAKTDMTLLELFNWAVNNKDADKDTLAAKISEATTWNTVQIGQILDHLSFEHLTSGKASNFTNEQNLSKFTQLIALSNKLGVDIPRLFTWATPVGTAPADFFKLHDIAEDIQKTARSRYNLKTWPDAVKPANDILRENQKQALISYLLVQDEILALDIHDADGLFEYFLIDTQMTPLVETSRIKQAIATVQVYVQRCLLGLEEPYGVPGTALDRQRWDWMQKYRVWEANRKVFLYPENWIDPSLRDDKSDFFKELENELLQKDLNRDVVSAALKSFLYNVSEVSNLSVVGLCVDYTDPANTIHLFARTRTAAYSFYHNTYASSRWSDWKKMAIEVPYYSVGDANDASSAGSGASGVYFAPIAYNNRIVVFIPQIMRKTIAPEIKDSSFTQIGNDVNSTKARLAWEIKLSWTEFRNGAWTPRKLCPDSIVDAATPLTPIDAYSIVPTEVVSVETGDGTWVTPSMIKILVANTASGVLGEWHFQNGQLSFASGPGTTIGQPLANPSFGYFGSNSGPTMYSLQAFQNIHTHLPRFGRAPSSVDANPAGGSWGSTVTLVDGGPSMKMYHTRINDLMSASMAVGAPGSIRDLGLFGYMGSLSDADDMTALYGASDPASDGTMTFDEMSKPFSLYTWELGLHAPMMLIDRLLKAQQFDQALEACQYVFDPMAKGDPTDMTRFWVFAPFRSIKGQTIEAYFQSFKAGEARTDVTDWRNNPFAPHVIARGRPIAYMKWIVMKYIEILIAYGDYYFRQNTLETIPNAIQMYILASHLYGPRGQKIKREGKVKAYTYNSLMTKFDAFSNAMVQMEEIFPFSNQTPLVVGKLPDDPEVQMANVFGFAGTLYFTIPDNPNLRALGDTIDDRLFKIRHSQDINGVFRQLPLFEPPIDPGLLVAATAQGLSLSSVLSDLNGPMPNYRFQFLLSRALELAQEVKAFGQALLSAREKQDNEAYAVLKASHETASLNLVMEMKKFALDEANSNLEALQYSRNGPLNRMRYYLKLAGEDPSAAPALGDEFNELDEKVETPLDVGGLRQLAAEKLETDLHIAASALTIAIPVMEGIASVFKVAPSMGAHATPLGCGAVMNWGPPNAGAGVEHIAKGLAYSSEVLSFASGMAGRKAAGQRALSERLQAANAAGYEISSIDKQIAAGRIRQAMAARDIDIQQAQIDQAREAEDFLRSKYTNAELYSWVSGQTKTLYYQTYTQAYDLAKKVEKAFRFERPQLTGAQGGYYIQAGYWNASKDGLLAGESLYYALKQLEAAYIADRGYDFEVVKNVSLRQVDPMQLIYLRETGACEFAVPEVLYDMDFPGHYMRRIKAVSVTVPCVIGPYSSVNATLRLTSNKYRVNPSLSGGYPETGGPGAGDDRFATTNVPISAIAVSTGQSDPGVFELSFTSDRYMPFEGAGAASAWRLELPQGGVRSFDYGSIADVILTIRYTSLDGGEQLKAGAAKQVQEYVKTVDQASGAGGLFALFDVRNEFATSWARFMQTGKELEMKGLDERLPLFAVGRQKGSVLAQDIYVVSDGRLPGGGGQVGVVVQDGKAGSNSATLVKKEGDFGGELNAYVKENAGIPLESWTLQMDGTEESVAGVKRLWMLVRYILK</sequence>
<evidence type="ECO:0008006" key="6">
    <source>
        <dbReference type="Google" id="ProtNLM"/>
    </source>
</evidence>
<evidence type="ECO:0000259" key="3">
    <source>
        <dbReference type="Pfam" id="PF20220"/>
    </source>
</evidence>
<dbReference type="Pfam" id="PF20220">
    <property type="entry name" value="ABC_toxin_N"/>
    <property type="match status" value="1"/>
</dbReference>
<protein>
    <recommendedName>
        <fullName evidence="6">Toxin subunit</fullName>
    </recommendedName>
</protein>
<proteinExistence type="predicted"/>
<name>A0AAN6S1W1_9PEZI</name>
<dbReference type="InterPro" id="IPR041079">
    <property type="entry name" value="Neuraminidase-like"/>
</dbReference>